<accession>A0A8B8GTN5</accession>
<evidence type="ECO:0000256" key="5">
    <source>
        <dbReference type="ARBA" id="ARBA00025466"/>
    </source>
</evidence>
<name>A0A8B8GTN5_9HEMI</name>
<sequence>MNKRKRSTNFSNTEKELLLKIVLPRLTVLENKTSNAVTWKHKENAWKEITDQFNSQTLESPRSTICLNQKYDNIKKKIRITKTQLINTGDSQHYKHLTELELELLYAIQVPNEEIKIDFSTNTKLDSELFNAIKVPDKEIKFDSSADISK</sequence>
<evidence type="ECO:0000313" key="8">
    <source>
        <dbReference type="RefSeq" id="XP_025425647.1"/>
    </source>
</evidence>
<comment type="function">
    <text evidence="5">Involved in transvection phenomena (= synapsis-dependent gene expression), where the synaptic pairing of chromosomes carrying genes with which zeste interacts influences the expression of these genes. Zeste binds to DNA and stimulates transcription from a nearby promoter.</text>
</comment>
<keyword evidence="7" id="KW-1185">Reference proteome</keyword>
<dbReference type="Pfam" id="PF13873">
    <property type="entry name" value="Myb_DNA-bind_5"/>
    <property type="match status" value="1"/>
</dbReference>
<reference evidence="8" key="1">
    <citation type="submission" date="2025-08" db="UniProtKB">
        <authorList>
            <consortium name="RefSeq"/>
        </authorList>
    </citation>
    <scope>IDENTIFICATION</scope>
    <source>
        <tissue evidence="8">Whole body</tissue>
    </source>
</reference>
<dbReference type="RefSeq" id="XP_025425647.1">
    <property type="nucleotide sequence ID" value="XM_025569862.1"/>
</dbReference>
<comment type="subunit">
    <text evidence="1">Self-associates forming complexes of several hundred monomers.</text>
</comment>
<evidence type="ECO:0000313" key="7">
    <source>
        <dbReference type="Proteomes" id="UP000694846"/>
    </source>
</evidence>
<keyword evidence="4" id="KW-0804">Transcription</keyword>
<dbReference type="AlphaFoldDB" id="A0A8B8GTN5"/>
<proteinExistence type="predicted"/>
<organism evidence="7 8">
    <name type="scientific">Sipha flava</name>
    <name type="common">yellow sugarcane aphid</name>
    <dbReference type="NCBI Taxonomy" id="143950"/>
    <lineage>
        <taxon>Eukaryota</taxon>
        <taxon>Metazoa</taxon>
        <taxon>Ecdysozoa</taxon>
        <taxon>Arthropoda</taxon>
        <taxon>Hexapoda</taxon>
        <taxon>Insecta</taxon>
        <taxon>Pterygota</taxon>
        <taxon>Neoptera</taxon>
        <taxon>Paraneoptera</taxon>
        <taxon>Hemiptera</taxon>
        <taxon>Sternorrhyncha</taxon>
        <taxon>Aphidomorpha</taxon>
        <taxon>Aphidoidea</taxon>
        <taxon>Aphididae</taxon>
        <taxon>Sipha</taxon>
    </lineage>
</organism>
<protein>
    <recommendedName>
        <fullName evidence="2">Regulatory protein zeste</fullName>
    </recommendedName>
</protein>
<dbReference type="OrthoDB" id="6769707at2759"/>
<feature type="domain" description="Myb/SANT-like DNA-binding" evidence="6">
    <location>
        <begin position="6"/>
        <end position="79"/>
    </location>
</feature>
<evidence type="ECO:0000256" key="1">
    <source>
        <dbReference type="ARBA" id="ARBA00011764"/>
    </source>
</evidence>
<evidence type="ECO:0000256" key="3">
    <source>
        <dbReference type="ARBA" id="ARBA00023015"/>
    </source>
</evidence>
<dbReference type="Proteomes" id="UP000694846">
    <property type="component" value="Unplaced"/>
</dbReference>
<dbReference type="GeneID" id="112694409"/>
<keyword evidence="3" id="KW-0805">Transcription regulation</keyword>
<evidence type="ECO:0000256" key="4">
    <source>
        <dbReference type="ARBA" id="ARBA00023163"/>
    </source>
</evidence>
<evidence type="ECO:0000256" key="2">
    <source>
        <dbReference type="ARBA" id="ARBA00016807"/>
    </source>
</evidence>
<gene>
    <name evidence="8" type="primary">LOC112694409</name>
</gene>
<dbReference type="InterPro" id="IPR028002">
    <property type="entry name" value="Myb_DNA-bind_5"/>
</dbReference>
<evidence type="ECO:0000259" key="6">
    <source>
        <dbReference type="Pfam" id="PF13873"/>
    </source>
</evidence>